<dbReference type="InParanoid" id="G3JRJ4"/>
<dbReference type="EMBL" id="JH126405">
    <property type="protein sequence ID" value="EGX88597.1"/>
    <property type="molecule type" value="Genomic_DNA"/>
</dbReference>
<dbReference type="Gene3D" id="3.30.1330.40">
    <property type="entry name" value="RutC-like"/>
    <property type="match status" value="1"/>
</dbReference>
<dbReference type="HOGENOM" id="CLU_1855353_0_0_1"/>
<accession>G3JRJ4</accession>
<name>G3JRJ4_CORMM</name>
<protein>
    <submittedName>
        <fullName evidence="1">Endoribonuclease L-PSP family protein</fullName>
    </submittedName>
</protein>
<dbReference type="InterPro" id="IPR006175">
    <property type="entry name" value="YjgF/YER057c/UK114"/>
</dbReference>
<dbReference type="RefSeq" id="XP_006673842.1">
    <property type="nucleotide sequence ID" value="XM_006673779.1"/>
</dbReference>
<dbReference type="eggNOG" id="ENOG502SUC4">
    <property type="taxonomic scope" value="Eukaryota"/>
</dbReference>
<evidence type="ECO:0000313" key="1">
    <source>
        <dbReference type="EMBL" id="EGX88597.1"/>
    </source>
</evidence>
<dbReference type="OMA" id="GMHVEVQ"/>
<evidence type="ECO:0000313" key="2">
    <source>
        <dbReference type="Proteomes" id="UP000001610"/>
    </source>
</evidence>
<dbReference type="AlphaFoldDB" id="G3JRJ4"/>
<dbReference type="GeneID" id="18170648"/>
<dbReference type="VEuPathDB" id="FungiDB:CCM_08642"/>
<sequence length="169" mass="17587">MANPVQPPPAPMANPVQPPPAPMANPVQYKWLPGPVGEMLRSASLATTATIPLGSTSLVVTTGHVGVNINTGALVHSSLEAEFHAVLDCLDAALLHAGVERGLAAAHKITAYFTARECEDVMLGVFRQRFPGHTPTWASVVVVQLVNPGMHAELQAEAIASCGTQGNGN</sequence>
<proteinExistence type="predicted"/>
<dbReference type="InterPro" id="IPR035959">
    <property type="entry name" value="RutC-like_sf"/>
</dbReference>
<reference evidence="1 2" key="1">
    <citation type="journal article" date="2011" name="Genome Biol.">
        <title>Genome sequence of the insect pathogenic fungus Cordyceps militaris, a valued traditional Chinese medicine.</title>
        <authorList>
            <person name="Zheng P."/>
            <person name="Xia Y."/>
            <person name="Xiao G."/>
            <person name="Xiong C."/>
            <person name="Hu X."/>
            <person name="Zhang S."/>
            <person name="Zheng H."/>
            <person name="Huang Y."/>
            <person name="Zhou Y."/>
            <person name="Wang S."/>
            <person name="Zhao G.P."/>
            <person name="Liu X."/>
            <person name="St Leger R.J."/>
            <person name="Wang C."/>
        </authorList>
    </citation>
    <scope>NUCLEOTIDE SEQUENCE [LARGE SCALE GENOMIC DNA]</scope>
    <source>
        <strain evidence="1 2">CM01</strain>
    </source>
</reference>
<gene>
    <name evidence="1" type="ORF">CCM_08642</name>
</gene>
<dbReference type="KEGG" id="cmt:CCM_08642"/>
<dbReference type="Proteomes" id="UP000001610">
    <property type="component" value="Unassembled WGS sequence"/>
</dbReference>
<dbReference type="Pfam" id="PF01042">
    <property type="entry name" value="Ribonuc_L-PSP"/>
    <property type="match status" value="1"/>
</dbReference>
<organism evidence="1 2">
    <name type="scientific">Cordyceps militaris (strain CM01)</name>
    <name type="common">Caterpillar fungus</name>
    <dbReference type="NCBI Taxonomy" id="983644"/>
    <lineage>
        <taxon>Eukaryota</taxon>
        <taxon>Fungi</taxon>
        <taxon>Dikarya</taxon>
        <taxon>Ascomycota</taxon>
        <taxon>Pezizomycotina</taxon>
        <taxon>Sordariomycetes</taxon>
        <taxon>Hypocreomycetidae</taxon>
        <taxon>Hypocreales</taxon>
        <taxon>Cordycipitaceae</taxon>
        <taxon>Cordyceps</taxon>
    </lineage>
</organism>
<dbReference type="OrthoDB" id="309640at2759"/>
<keyword evidence="2" id="KW-1185">Reference proteome</keyword>
<dbReference type="SUPFAM" id="SSF55298">
    <property type="entry name" value="YjgF-like"/>
    <property type="match status" value="1"/>
</dbReference>